<keyword evidence="5" id="KW-1185">Reference proteome</keyword>
<comment type="caution">
    <text evidence="4">The sequence shown here is derived from an EMBL/GenBank/DDBJ whole genome shotgun (WGS) entry which is preliminary data.</text>
</comment>
<dbReference type="SMART" id="SM00560">
    <property type="entry name" value="LamGL"/>
    <property type="match status" value="1"/>
</dbReference>
<evidence type="ECO:0000313" key="4">
    <source>
        <dbReference type="EMBL" id="KAK2175222.1"/>
    </source>
</evidence>
<dbReference type="Pfam" id="PF13385">
    <property type="entry name" value="Laminin_G_3"/>
    <property type="match status" value="1"/>
</dbReference>
<keyword evidence="2" id="KW-1015">Disulfide bond</keyword>
<dbReference type="EMBL" id="JAODUO010000743">
    <property type="protein sequence ID" value="KAK2175222.1"/>
    <property type="molecule type" value="Genomic_DNA"/>
</dbReference>
<evidence type="ECO:0000256" key="2">
    <source>
        <dbReference type="ARBA" id="ARBA00023157"/>
    </source>
</evidence>
<protein>
    <recommendedName>
        <fullName evidence="3">LamG-like jellyroll fold domain-containing protein</fullName>
    </recommendedName>
</protein>
<gene>
    <name evidence="4" type="ORF">NP493_743g03045</name>
</gene>
<reference evidence="4" key="1">
    <citation type="journal article" date="2023" name="Mol. Biol. Evol.">
        <title>Third-Generation Sequencing Reveals the Adaptive Role of the Epigenome in Three Deep-Sea Polychaetes.</title>
        <authorList>
            <person name="Perez M."/>
            <person name="Aroh O."/>
            <person name="Sun Y."/>
            <person name="Lan Y."/>
            <person name="Juniper S.K."/>
            <person name="Young C.R."/>
            <person name="Angers B."/>
            <person name="Qian P.Y."/>
        </authorList>
    </citation>
    <scope>NUCLEOTIDE SEQUENCE</scope>
    <source>
        <strain evidence="4">R07B-5</strain>
    </source>
</reference>
<accession>A0AAD9NM14</accession>
<evidence type="ECO:0000313" key="5">
    <source>
        <dbReference type="Proteomes" id="UP001209878"/>
    </source>
</evidence>
<dbReference type="SUPFAM" id="SSF49899">
    <property type="entry name" value="Concanavalin A-like lectins/glucanases"/>
    <property type="match status" value="1"/>
</dbReference>
<evidence type="ECO:0000259" key="3">
    <source>
        <dbReference type="SMART" id="SM00560"/>
    </source>
</evidence>
<name>A0AAD9NM14_RIDPI</name>
<feature type="domain" description="LamG-like jellyroll fold" evidence="3">
    <location>
        <begin position="234"/>
        <end position="366"/>
    </location>
</feature>
<dbReference type="Proteomes" id="UP001209878">
    <property type="component" value="Unassembled WGS sequence"/>
</dbReference>
<dbReference type="InterPro" id="IPR013320">
    <property type="entry name" value="ConA-like_dom_sf"/>
</dbReference>
<evidence type="ECO:0000256" key="1">
    <source>
        <dbReference type="ARBA" id="ARBA00022729"/>
    </source>
</evidence>
<dbReference type="AlphaFoldDB" id="A0AAD9NM14"/>
<sequence length="377" mass="42021">MRTLQAAKDAADDGIAVHVVATVADYDERLTSIASDKALFYTSPNFDVRDRLIDSINGMACELDECRLCDFTHGQIWLPDTANCHMFYLCEKVKVGEYRKQHMTCGDLWWKQDIHTCVRSPPEGCDVNVSVNIYVTPSTTEAPCPYERVSDRDGYFRLIGSPNEIFRCGDGMAFLRLPCGCVPKSEINPTCADDLLLHFPYEDHYNDVTCHGAVATQYGEGVKKKFDASRRGIVACFSGKTHFERHGDQPGISTIVSNNNCKQQAGFSVSTSTSTITGSITSDGRHVVVDAPQAADVDWHHAAWVYDGRSLKLYIDGVLRNQQLAYAEGYMQNNDVPMHIGNDCAGNYFVGCLDELRVYERVLSVDDIKRLMKLPLA</sequence>
<keyword evidence="1" id="KW-0732">Signal</keyword>
<dbReference type="Gene3D" id="2.60.120.200">
    <property type="match status" value="1"/>
</dbReference>
<dbReference type="InterPro" id="IPR006558">
    <property type="entry name" value="LamG-like"/>
</dbReference>
<proteinExistence type="predicted"/>
<organism evidence="4 5">
    <name type="scientific">Ridgeia piscesae</name>
    <name type="common">Tubeworm</name>
    <dbReference type="NCBI Taxonomy" id="27915"/>
    <lineage>
        <taxon>Eukaryota</taxon>
        <taxon>Metazoa</taxon>
        <taxon>Spiralia</taxon>
        <taxon>Lophotrochozoa</taxon>
        <taxon>Annelida</taxon>
        <taxon>Polychaeta</taxon>
        <taxon>Sedentaria</taxon>
        <taxon>Canalipalpata</taxon>
        <taxon>Sabellida</taxon>
        <taxon>Siboglinidae</taxon>
        <taxon>Ridgeia</taxon>
    </lineage>
</organism>